<feature type="signal peptide" evidence="1">
    <location>
        <begin position="1"/>
        <end position="21"/>
    </location>
</feature>
<dbReference type="EMBL" id="CP038639">
    <property type="protein sequence ID" value="QBY56461.1"/>
    <property type="molecule type" value="Genomic_DNA"/>
</dbReference>
<feature type="chain" id="PRO_5020647661" evidence="1">
    <location>
        <begin position="22"/>
        <end position="243"/>
    </location>
</feature>
<geneLocation type="plasmid" evidence="2">
    <name>unnamed4</name>
</geneLocation>
<name>A0A4P7LVF8_9BURK</name>
<dbReference type="AlphaFoldDB" id="A0A4P7LVF8"/>
<keyword evidence="1" id="KW-0732">Signal</keyword>
<evidence type="ECO:0000313" key="2">
    <source>
        <dbReference type="EMBL" id="QBY56461.1"/>
    </source>
</evidence>
<proteinExistence type="predicted"/>
<protein>
    <submittedName>
        <fullName evidence="2">Uncharacterized protein</fullName>
    </submittedName>
</protein>
<evidence type="ECO:0000256" key="1">
    <source>
        <dbReference type="SAM" id="SignalP"/>
    </source>
</evidence>
<reference evidence="2 3" key="1">
    <citation type="submission" date="2019-03" db="EMBL/GenBank/DDBJ databases">
        <title>Efficiently degradation of phenoxyalkanoic acid herbicides by Cupriavidus oxalaticus strain X32.</title>
        <authorList>
            <person name="Sheng X."/>
        </authorList>
    </citation>
    <scope>NUCLEOTIDE SEQUENCE [LARGE SCALE GENOMIC DNA]</scope>
    <source>
        <strain evidence="2 3">X32</strain>
        <plasmid evidence="2 3">unnamed4</plasmid>
    </source>
</reference>
<accession>A0A4P7LVF8</accession>
<keyword evidence="2" id="KW-0614">Plasmid</keyword>
<gene>
    <name evidence="2" type="ORF">E0W60_36380</name>
</gene>
<evidence type="ECO:0000313" key="3">
    <source>
        <dbReference type="Proteomes" id="UP000295294"/>
    </source>
</evidence>
<dbReference type="KEGG" id="cox:E0W60_36380"/>
<dbReference type="Proteomes" id="UP000295294">
    <property type="component" value="Plasmid unnamed4"/>
</dbReference>
<sequence length="243" mass="26506">MQTSKVVAAAALLAASFAVHAYNERSILVEKNTVKKGLSAVVHPSTIGMTLRYAEHIIGSPPIRETPYPGGIQVNSYEMKGCSVALFVDKTKVVGVQAQINKKKGCDVDVRWPFIRQGTVMASGTTLGDYAPRGVLHFTDPQFPSCNSCGEGTVYANIDSTTAGGGFEMQLVGETEWKSRDAWLETVRRAGIDGEKLPTDGYNCPLRQFDTVAYDLMRHYPVRAIGYSYPAVFQPACRGGYLR</sequence>
<organism evidence="2 3">
    <name type="scientific">Cupriavidus oxalaticus</name>
    <dbReference type="NCBI Taxonomy" id="96344"/>
    <lineage>
        <taxon>Bacteria</taxon>
        <taxon>Pseudomonadati</taxon>
        <taxon>Pseudomonadota</taxon>
        <taxon>Betaproteobacteria</taxon>
        <taxon>Burkholderiales</taxon>
        <taxon>Burkholderiaceae</taxon>
        <taxon>Cupriavidus</taxon>
    </lineage>
</organism>
<dbReference type="RefSeq" id="WP_135707696.1">
    <property type="nucleotide sequence ID" value="NZ_CP038639.1"/>
</dbReference>